<dbReference type="EMBL" id="MK072141">
    <property type="protein sequence ID" value="AYV79351.1"/>
    <property type="molecule type" value="Genomic_DNA"/>
</dbReference>
<evidence type="ECO:0000313" key="1">
    <source>
        <dbReference type="EMBL" id="AYV79351.1"/>
    </source>
</evidence>
<gene>
    <name evidence="1" type="ORF">Faunusvirus10_14</name>
</gene>
<protein>
    <submittedName>
        <fullName evidence="1">Uncharacterized protein</fullName>
    </submittedName>
</protein>
<sequence>MLTNIQTLSRKIADDRFFIYIENSKDEDNTTVIWCVNNDKMYKIYQIIINKTELYKQYKIFRENPNLFDTTVAELTAIKKIPAEENNQIKLEVEFKISTSIERLGFLLDRVKSQTISTDLKYKIDKIGYKQKENIWLEIEDKHDIYQFLEYNDTVKNGEVVSEYEVIQEDLLDAMVASRCSSCKQTVVKKDKCDKKVVNKNKMEQEKTIKKFAPKIDTITAVIDNLLNKLSENGYQLVSFYNININKFSTVCGDIYSSKARKDDRDVKRPSAAGGMNCAMNCNDRRTVAVITSGSGCEVCDEAATMCCNDNILVRLEYDTNVKYHYILSGQILYDLEKLGYTLDFITSCIFVYRKKM</sequence>
<name>A0A3G4ZZB8_9VIRU</name>
<organism evidence="1">
    <name type="scientific">Faunusvirus sp</name>
    <dbReference type="NCBI Taxonomy" id="2487766"/>
    <lineage>
        <taxon>Viruses</taxon>
        <taxon>Varidnaviria</taxon>
        <taxon>Bamfordvirae</taxon>
        <taxon>Nucleocytoviricota</taxon>
        <taxon>Megaviricetes</taxon>
        <taxon>Imitervirales</taxon>
        <taxon>Mimiviridae</taxon>
    </lineage>
</organism>
<proteinExistence type="predicted"/>
<accession>A0A3G4ZZB8</accession>
<reference evidence="1" key="1">
    <citation type="submission" date="2018-10" db="EMBL/GenBank/DDBJ databases">
        <title>Hidden diversity of soil giant viruses.</title>
        <authorList>
            <person name="Schulz F."/>
            <person name="Alteio L."/>
            <person name="Goudeau D."/>
            <person name="Ryan E.M."/>
            <person name="Malmstrom R.R."/>
            <person name="Blanchard J."/>
            <person name="Woyke T."/>
        </authorList>
    </citation>
    <scope>NUCLEOTIDE SEQUENCE</scope>
    <source>
        <strain evidence="1">FNV1</strain>
    </source>
</reference>